<dbReference type="EMBL" id="UINC01152599">
    <property type="protein sequence ID" value="SVD46858.1"/>
    <property type="molecule type" value="Genomic_DNA"/>
</dbReference>
<dbReference type="InterPro" id="IPR048289">
    <property type="entry name" value="RRM2_NsCP33-like"/>
</dbReference>
<organism evidence="3">
    <name type="scientific">marine metagenome</name>
    <dbReference type="NCBI Taxonomy" id="408172"/>
    <lineage>
        <taxon>unclassified sequences</taxon>
        <taxon>metagenomes</taxon>
        <taxon>ecological metagenomes</taxon>
    </lineage>
</organism>
<name>A0A382VLS0_9ZZZZ</name>
<dbReference type="Gene3D" id="3.30.70.330">
    <property type="match status" value="1"/>
</dbReference>
<protein>
    <recommendedName>
        <fullName evidence="2">RRM domain-containing protein</fullName>
    </recommendedName>
</protein>
<dbReference type="AlphaFoldDB" id="A0A382VLS0"/>
<dbReference type="CDD" id="cd21608">
    <property type="entry name" value="RRM2_NsCP33_like"/>
    <property type="match status" value="1"/>
</dbReference>
<accession>A0A382VLS0</accession>
<dbReference type="GO" id="GO:0003723">
    <property type="term" value="F:RNA binding"/>
    <property type="evidence" value="ECO:0007669"/>
    <property type="project" value="UniProtKB-KW"/>
</dbReference>
<dbReference type="PROSITE" id="PS50102">
    <property type="entry name" value="RRM"/>
    <property type="match status" value="1"/>
</dbReference>
<evidence type="ECO:0000259" key="2">
    <source>
        <dbReference type="PROSITE" id="PS50102"/>
    </source>
</evidence>
<reference evidence="3" key="1">
    <citation type="submission" date="2018-05" db="EMBL/GenBank/DDBJ databases">
        <authorList>
            <person name="Lanie J.A."/>
            <person name="Ng W.-L."/>
            <person name="Kazmierczak K.M."/>
            <person name="Andrzejewski T.M."/>
            <person name="Davidsen T.M."/>
            <person name="Wayne K.J."/>
            <person name="Tettelin H."/>
            <person name="Glass J.I."/>
            <person name="Rusch D."/>
            <person name="Podicherti R."/>
            <person name="Tsui H.-C.T."/>
            <person name="Winkler M.E."/>
        </authorList>
    </citation>
    <scope>NUCLEOTIDE SEQUENCE</scope>
</reference>
<feature type="domain" description="RRM" evidence="2">
    <location>
        <begin position="1"/>
        <end position="78"/>
    </location>
</feature>
<dbReference type="InterPro" id="IPR012677">
    <property type="entry name" value="Nucleotide-bd_a/b_plait_sf"/>
</dbReference>
<dbReference type="SMART" id="SM00360">
    <property type="entry name" value="RRM"/>
    <property type="match status" value="1"/>
</dbReference>
<dbReference type="InterPro" id="IPR035979">
    <property type="entry name" value="RBD_domain_sf"/>
</dbReference>
<dbReference type="Pfam" id="PF00076">
    <property type="entry name" value="RRM_1"/>
    <property type="match status" value="1"/>
</dbReference>
<proteinExistence type="predicted"/>
<keyword evidence="1" id="KW-0694">RNA-binding</keyword>
<dbReference type="InterPro" id="IPR000504">
    <property type="entry name" value="RRM_dom"/>
</dbReference>
<sequence length="80" mass="8765">MDIYVGNLPWSIDDDGLKQLFEEHGEVSSAKVIKDRETNRSRGFGFVSMDDDAAETAISSLDGSEVDGRNLKVNKSKGKS</sequence>
<dbReference type="PANTHER" id="PTHR48027">
    <property type="entry name" value="HETEROGENEOUS NUCLEAR RIBONUCLEOPROTEIN 87F-RELATED"/>
    <property type="match status" value="1"/>
</dbReference>
<gene>
    <name evidence="3" type="ORF">METZ01_LOCUS399712</name>
</gene>
<dbReference type="SUPFAM" id="SSF54928">
    <property type="entry name" value="RNA-binding domain, RBD"/>
    <property type="match status" value="1"/>
</dbReference>
<evidence type="ECO:0000256" key="1">
    <source>
        <dbReference type="ARBA" id="ARBA00022884"/>
    </source>
</evidence>
<dbReference type="InterPro" id="IPR052462">
    <property type="entry name" value="SLIRP/GR-RBP-like"/>
</dbReference>
<evidence type="ECO:0000313" key="3">
    <source>
        <dbReference type="EMBL" id="SVD46858.1"/>
    </source>
</evidence>